<dbReference type="CDD" id="cd05403">
    <property type="entry name" value="NT_KNTase_like"/>
    <property type="match status" value="1"/>
</dbReference>
<keyword evidence="8" id="KW-0460">Magnesium</keyword>
<dbReference type="Proteomes" id="UP000078428">
    <property type="component" value="Unassembled WGS sequence"/>
</dbReference>
<dbReference type="SUPFAM" id="SSF81301">
    <property type="entry name" value="Nucleotidyltransferase"/>
    <property type="match status" value="1"/>
</dbReference>
<feature type="domain" description="Polymerase nucleotidyl transferase" evidence="10">
    <location>
        <begin position="8"/>
        <end position="90"/>
    </location>
</feature>
<dbReference type="GO" id="GO:0016779">
    <property type="term" value="F:nucleotidyltransferase activity"/>
    <property type="evidence" value="ECO:0007669"/>
    <property type="project" value="UniProtKB-KW"/>
</dbReference>
<organism evidence="11 12">
    <name type="scientific">Paramagnetospirillum marisnigri</name>
    <dbReference type="NCBI Taxonomy" id="1285242"/>
    <lineage>
        <taxon>Bacteria</taxon>
        <taxon>Pseudomonadati</taxon>
        <taxon>Pseudomonadota</taxon>
        <taxon>Alphaproteobacteria</taxon>
        <taxon>Rhodospirillales</taxon>
        <taxon>Magnetospirillaceae</taxon>
        <taxon>Paramagnetospirillum</taxon>
    </lineage>
</organism>
<dbReference type="STRING" id="1285242.A6A04_16905"/>
<evidence type="ECO:0000256" key="2">
    <source>
        <dbReference type="ARBA" id="ARBA00022649"/>
    </source>
</evidence>
<keyword evidence="5" id="KW-0479">Metal-binding</keyword>
<dbReference type="Gene3D" id="3.30.460.10">
    <property type="entry name" value="Beta Polymerase, domain 2"/>
    <property type="match status" value="1"/>
</dbReference>
<dbReference type="GO" id="GO:0005524">
    <property type="term" value="F:ATP binding"/>
    <property type="evidence" value="ECO:0007669"/>
    <property type="project" value="UniProtKB-KW"/>
</dbReference>
<gene>
    <name evidence="11" type="ORF">A6A04_16905</name>
</gene>
<keyword evidence="7" id="KW-0067">ATP-binding</keyword>
<keyword evidence="3" id="KW-0808">Transferase</keyword>
<evidence type="ECO:0000256" key="6">
    <source>
        <dbReference type="ARBA" id="ARBA00022741"/>
    </source>
</evidence>
<keyword evidence="4" id="KW-0548">Nucleotidyltransferase</keyword>
<comment type="caution">
    <text evidence="11">The sequence shown here is derived from an EMBL/GenBank/DDBJ whole genome shotgun (WGS) entry which is preliminary data.</text>
</comment>
<evidence type="ECO:0000313" key="12">
    <source>
        <dbReference type="Proteomes" id="UP000078428"/>
    </source>
</evidence>
<dbReference type="Pfam" id="PF01909">
    <property type="entry name" value="NTP_transf_2"/>
    <property type="match status" value="1"/>
</dbReference>
<evidence type="ECO:0000256" key="1">
    <source>
        <dbReference type="ARBA" id="ARBA00001946"/>
    </source>
</evidence>
<keyword evidence="12" id="KW-1185">Reference proteome</keyword>
<dbReference type="GO" id="GO:0046872">
    <property type="term" value="F:metal ion binding"/>
    <property type="evidence" value="ECO:0007669"/>
    <property type="project" value="UniProtKB-KW"/>
</dbReference>
<evidence type="ECO:0000256" key="4">
    <source>
        <dbReference type="ARBA" id="ARBA00022695"/>
    </source>
</evidence>
<dbReference type="InterPro" id="IPR043519">
    <property type="entry name" value="NT_sf"/>
</dbReference>
<dbReference type="PANTHER" id="PTHR33571:SF14">
    <property type="entry name" value="PROTEIN ADENYLYLTRANSFERASE MJ0435-RELATED"/>
    <property type="match status" value="1"/>
</dbReference>
<comment type="similarity">
    <text evidence="9">Belongs to the MntA antitoxin family.</text>
</comment>
<proteinExistence type="inferred from homology"/>
<reference evidence="11 12" key="1">
    <citation type="submission" date="2016-04" db="EMBL/GenBank/DDBJ databases">
        <title>Draft genome sequence of freshwater magnetotactic bacteria Magnetospirillum marisnigri SP-1 and Magnetospirillum moscoviense BB-1.</title>
        <authorList>
            <person name="Koziaeva V."/>
            <person name="Dziuba M.V."/>
            <person name="Ivanov T.M."/>
            <person name="Kuznetsov B."/>
            <person name="Grouzdev D.S."/>
        </authorList>
    </citation>
    <scope>NUCLEOTIDE SEQUENCE [LARGE SCALE GENOMIC DNA]</scope>
    <source>
        <strain evidence="11 12">SP-1</strain>
    </source>
</reference>
<protein>
    <recommendedName>
        <fullName evidence="10">Polymerase nucleotidyl transferase domain-containing protein</fullName>
    </recommendedName>
</protein>
<evidence type="ECO:0000256" key="9">
    <source>
        <dbReference type="ARBA" id="ARBA00038276"/>
    </source>
</evidence>
<comment type="cofactor">
    <cofactor evidence="1">
        <name>Mg(2+)</name>
        <dbReference type="ChEBI" id="CHEBI:18420"/>
    </cofactor>
</comment>
<evidence type="ECO:0000256" key="7">
    <source>
        <dbReference type="ARBA" id="ARBA00022840"/>
    </source>
</evidence>
<dbReference type="InterPro" id="IPR002934">
    <property type="entry name" value="Polymerase_NTP_transf_dom"/>
</dbReference>
<keyword evidence="2" id="KW-1277">Toxin-antitoxin system</keyword>
<evidence type="ECO:0000256" key="3">
    <source>
        <dbReference type="ARBA" id="ARBA00022679"/>
    </source>
</evidence>
<dbReference type="InterPro" id="IPR052038">
    <property type="entry name" value="Type-VII_TA_antitoxin"/>
</dbReference>
<evidence type="ECO:0000259" key="10">
    <source>
        <dbReference type="Pfam" id="PF01909"/>
    </source>
</evidence>
<accession>A0A178MQC0</accession>
<dbReference type="PANTHER" id="PTHR33571">
    <property type="entry name" value="SSL8005 PROTEIN"/>
    <property type="match status" value="1"/>
</dbReference>
<dbReference type="EMBL" id="LWQT01000048">
    <property type="protein sequence ID" value="OAN51104.1"/>
    <property type="molecule type" value="Genomic_DNA"/>
</dbReference>
<evidence type="ECO:0000256" key="5">
    <source>
        <dbReference type="ARBA" id="ARBA00022723"/>
    </source>
</evidence>
<evidence type="ECO:0000256" key="8">
    <source>
        <dbReference type="ARBA" id="ARBA00022842"/>
    </source>
</evidence>
<name>A0A178MQC0_9PROT</name>
<dbReference type="AlphaFoldDB" id="A0A178MQC0"/>
<keyword evidence="6" id="KW-0547">Nucleotide-binding</keyword>
<sequence length="93" mass="10635">MVRRIKTAELELRRRGVAHLSVFGSVAKGLERQDSDVDIAVDIEPGRSFSVIRMEDTRLMLEDVLGRPVDLGETSTLRPHIRESFEQDRVQVF</sequence>
<evidence type="ECO:0000313" key="11">
    <source>
        <dbReference type="EMBL" id="OAN51104.1"/>
    </source>
</evidence>